<sequence length="210" mass="24458">MKTASQYFLQELEQAIGDHPDKVNILAEYELHVHEWMKEEGAESVDNYSKLIERLGSPQEIALLWRQEAAITPKKTQWLFVGLNIAMFLGGVILTIIYNVFSWHWVEQLWHGLTETTFIIMIVYTLFWGLLGYEIGKEFGDGGRRLLHKTFIVSVVPNLLLMYLTLFKLIPYEWFQPLLNVPFIMLCIGFTIVLYPVCLVGFRWGRKLSV</sequence>
<evidence type="ECO:0000313" key="2">
    <source>
        <dbReference type="EMBL" id="MBR7796503.1"/>
    </source>
</evidence>
<comment type="caution">
    <text evidence="2">The sequence shown here is derived from an EMBL/GenBank/DDBJ whole genome shotgun (WGS) entry which is preliminary data.</text>
</comment>
<feature type="transmembrane region" description="Helical" evidence="1">
    <location>
        <begin position="182"/>
        <end position="202"/>
    </location>
</feature>
<dbReference type="AlphaFoldDB" id="A0A941IAB4"/>
<keyword evidence="1" id="KW-0812">Transmembrane</keyword>
<reference evidence="2" key="1">
    <citation type="submission" date="2021-04" db="EMBL/GenBank/DDBJ databases">
        <title>Isolation and polyphasic classification of algal microorganism.</title>
        <authorList>
            <person name="Wang S."/>
        </authorList>
    </citation>
    <scope>NUCLEOTIDE SEQUENCE</scope>
    <source>
        <strain evidence="2">720a</strain>
    </source>
</reference>
<proteinExistence type="predicted"/>
<keyword evidence="1" id="KW-0472">Membrane</keyword>
<organism evidence="2 3">
    <name type="scientific">Virgibacillus salarius</name>
    <dbReference type="NCBI Taxonomy" id="447199"/>
    <lineage>
        <taxon>Bacteria</taxon>
        <taxon>Bacillati</taxon>
        <taxon>Bacillota</taxon>
        <taxon>Bacilli</taxon>
        <taxon>Bacillales</taxon>
        <taxon>Bacillaceae</taxon>
        <taxon>Virgibacillus</taxon>
    </lineage>
</organism>
<dbReference type="Pfam" id="PF22564">
    <property type="entry name" value="HAAS"/>
    <property type="match status" value="1"/>
</dbReference>
<keyword evidence="1" id="KW-1133">Transmembrane helix</keyword>
<gene>
    <name evidence="2" type="ORF">KCX74_10685</name>
</gene>
<evidence type="ECO:0000256" key="1">
    <source>
        <dbReference type="SAM" id="Phobius"/>
    </source>
</evidence>
<accession>A0A941IAB4</accession>
<dbReference type="Proteomes" id="UP000675284">
    <property type="component" value="Unassembled WGS sequence"/>
</dbReference>
<name>A0A941IAB4_9BACI</name>
<feature type="transmembrane region" description="Helical" evidence="1">
    <location>
        <begin position="78"/>
        <end position="101"/>
    </location>
</feature>
<evidence type="ECO:0008006" key="4">
    <source>
        <dbReference type="Google" id="ProtNLM"/>
    </source>
</evidence>
<feature type="transmembrane region" description="Helical" evidence="1">
    <location>
        <begin position="113"/>
        <end position="131"/>
    </location>
</feature>
<protein>
    <recommendedName>
        <fullName evidence="4">DUF1700 domain-containing protein</fullName>
    </recommendedName>
</protein>
<feature type="transmembrane region" description="Helical" evidence="1">
    <location>
        <begin position="151"/>
        <end position="170"/>
    </location>
</feature>
<evidence type="ECO:0000313" key="3">
    <source>
        <dbReference type="Proteomes" id="UP000675284"/>
    </source>
</evidence>
<dbReference type="EMBL" id="JAGSOT010000028">
    <property type="protein sequence ID" value="MBR7796503.1"/>
    <property type="molecule type" value="Genomic_DNA"/>
</dbReference>
<keyword evidence="3" id="KW-1185">Reference proteome</keyword>